<dbReference type="SUPFAM" id="SSF55681">
    <property type="entry name" value="Class II aaRS and biotin synthetases"/>
    <property type="match status" value="1"/>
</dbReference>
<proteinExistence type="predicted"/>
<dbReference type="CDD" id="cd16442">
    <property type="entry name" value="BPL"/>
    <property type="match status" value="1"/>
</dbReference>
<dbReference type="Gene3D" id="2.30.30.100">
    <property type="match status" value="1"/>
</dbReference>
<dbReference type="Pfam" id="PF03099">
    <property type="entry name" value="BPL_LplA_LipB"/>
    <property type="match status" value="1"/>
</dbReference>
<protein>
    <submittedName>
        <fullName evidence="3">Unannotated protein</fullName>
    </submittedName>
</protein>
<dbReference type="InterPro" id="IPR004143">
    <property type="entry name" value="BPL_LPL_catalytic"/>
</dbReference>
<dbReference type="GO" id="GO:0004077">
    <property type="term" value="F:biotin--[biotin carboxyl-carrier protein] ligase activity"/>
    <property type="evidence" value="ECO:0007669"/>
    <property type="project" value="InterPro"/>
</dbReference>
<dbReference type="EMBL" id="CAFBMR010000163">
    <property type="protein sequence ID" value="CAB4933140.1"/>
    <property type="molecule type" value="Genomic_DNA"/>
</dbReference>
<sequence>MDSDQAPYVPLDVQRLTDAMRTSSPSVDWSIGVVDSTGSTNADLAALAATGASSGTVLIAEEQTAGRGRLGRAWQSHPGSGIWMSVLLRPAESLSWSWLPLLAGVATVTALRSVGVPADLKWPNDVVVGEPYAKLAGILLERVSAPVGAIVGIGINVSEAAAHGFAEATCVERVVGPIDRTALIAEVLRSLAIEFDAWSAADGNAEASGLADRYRQLCRTLSWDVRVSLPDGIDLIGPAMGIDSDGHLLVDVAGDLRVIAAGDVTRLRPL</sequence>
<name>A0A6J7IQS2_9ZZZZ</name>
<evidence type="ECO:0000259" key="2">
    <source>
        <dbReference type="PROSITE" id="PS51733"/>
    </source>
</evidence>
<accession>A0A6J7IQS2</accession>
<gene>
    <name evidence="3" type="ORF">UFOPK3610_02042</name>
</gene>
<keyword evidence="1" id="KW-0436">Ligase</keyword>
<evidence type="ECO:0000313" key="3">
    <source>
        <dbReference type="EMBL" id="CAB4933140.1"/>
    </source>
</evidence>
<dbReference type="NCBIfam" id="TIGR00121">
    <property type="entry name" value="birA_ligase"/>
    <property type="match status" value="1"/>
</dbReference>
<reference evidence="3" key="1">
    <citation type="submission" date="2020-05" db="EMBL/GenBank/DDBJ databases">
        <authorList>
            <person name="Chiriac C."/>
            <person name="Salcher M."/>
            <person name="Ghai R."/>
            <person name="Kavagutti S V."/>
        </authorList>
    </citation>
    <scope>NUCLEOTIDE SEQUENCE</scope>
</reference>
<organism evidence="3">
    <name type="scientific">freshwater metagenome</name>
    <dbReference type="NCBI Taxonomy" id="449393"/>
    <lineage>
        <taxon>unclassified sequences</taxon>
        <taxon>metagenomes</taxon>
        <taxon>ecological metagenomes</taxon>
    </lineage>
</organism>
<feature type="domain" description="BPL/LPL catalytic" evidence="2">
    <location>
        <begin position="14"/>
        <end position="203"/>
    </location>
</feature>
<dbReference type="GO" id="GO:0005737">
    <property type="term" value="C:cytoplasm"/>
    <property type="evidence" value="ECO:0007669"/>
    <property type="project" value="TreeGrafter"/>
</dbReference>
<dbReference type="PANTHER" id="PTHR12835">
    <property type="entry name" value="BIOTIN PROTEIN LIGASE"/>
    <property type="match status" value="1"/>
</dbReference>
<dbReference type="PROSITE" id="PS51733">
    <property type="entry name" value="BPL_LPL_CATALYTIC"/>
    <property type="match status" value="1"/>
</dbReference>
<dbReference type="InterPro" id="IPR004408">
    <property type="entry name" value="Biotin_CoA_COase_ligase"/>
</dbReference>
<dbReference type="InterPro" id="IPR045864">
    <property type="entry name" value="aa-tRNA-synth_II/BPL/LPL"/>
</dbReference>
<dbReference type="PANTHER" id="PTHR12835:SF5">
    <property type="entry name" value="BIOTIN--PROTEIN LIGASE"/>
    <property type="match status" value="1"/>
</dbReference>
<evidence type="ECO:0000256" key="1">
    <source>
        <dbReference type="ARBA" id="ARBA00022598"/>
    </source>
</evidence>
<dbReference type="AlphaFoldDB" id="A0A6J7IQS2"/>
<dbReference type="Gene3D" id="3.30.930.10">
    <property type="entry name" value="Bira Bifunctional Protein, Domain 2"/>
    <property type="match status" value="1"/>
</dbReference>